<evidence type="ECO:0000256" key="2">
    <source>
        <dbReference type="SAM" id="SignalP"/>
    </source>
</evidence>
<feature type="compositionally biased region" description="Basic and acidic residues" evidence="1">
    <location>
        <begin position="54"/>
        <end position="68"/>
    </location>
</feature>
<evidence type="ECO:0000313" key="4">
    <source>
        <dbReference type="EMBL" id="EJK47169.1"/>
    </source>
</evidence>
<feature type="signal peptide" evidence="2">
    <location>
        <begin position="1"/>
        <end position="19"/>
    </location>
</feature>
<dbReference type="Pfam" id="PF00160">
    <property type="entry name" value="Pro_isomerase"/>
    <property type="match status" value="1"/>
</dbReference>
<comment type="caution">
    <text evidence="4">The sequence shown here is derived from an EMBL/GenBank/DDBJ whole genome shotgun (WGS) entry which is preliminary data.</text>
</comment>
<feature type="chain" id="PRO_5003836027" description="PPIase cyclophilin-type domain-containing protein" evidence="2">
    <location>
        <begin position="20"/>
        <end position="301"/>
    </location>
</feature>
<keyword evidence="2" id="KW-0732">Signal</keyword>
<dbReference type="AlphaFoldDB" id="K0R5Q3"/>
<evidence type="ECO:0000259" key="3">
    <source>
        <dbReference type="PROSITE" id="PS50072"/>
    </source>
</evidence>
<dbReference type="Proteomes" id="UP000266841">
    <property type="component" value="Unassembled WGS sequence"/>
</dbReference>
<name>K0R5Q3_THAOC</name>
<evidence type="ECO:0000256" key="1">
    <source>
        <dbReference type="SAM" id="MobiDB-lite"/>
    </source>
</evidence>
<dbReference type="EMBL" id="AGNL01047276">
    <property type="protein sequence ID" value="EJK47169.1"/>
    <property type="molecule type" value="Genomic_DNA"/>
</dbReference>
<keyword evidence="5" id="KW-1185">Reference proteome</keyword>
<dbReference type="InterPro" id="IPR002130">
    <property type="entry name" value="Cyclophilin-type_PPIase_dom"/>
</dbReference>
<evidence type="ECO:0000313" key="5">
    <source>
        <dbReference type="Proteomes" id="UP000266841"/>
    </source>
</evidence>
<dbReference type="OrthoDB" id="42106at2759"/>
<feature type="region of interest" description="Disordered" evidence="1">
    <location>
        <begin position="52"/>
        <end position="73"/>
    </location>
</feature>
<dbReference type="InterPro" id="IPR029000">
    <property type="entry name" value="Cyclophilin-like_dom_sf"/>
</dbReference>
<dbReference type="PROSITE" id="PS50072">
    <property type="entry name" value="CSA_PPIASE_2"/>
    <property type="match status" value="1"/>
</dbReference>
<feature type="domain" description="PPIase cyclophilin-type" evidence="3">
    <location>
        <begin position="119"/>
        <end position="274"/>
    </location>
</feature>
<organism evidence="4 5">
    <name type="scientific">Thalassiosira oceanica</name>
    <name type="common">Marine diatom</name>
    <dbReference type="NCBI Taxonomy" id="159749"/>
    <lineage>
        <taxon>Eukaryota</taxon>
        <taxon>Sar</taxon>
        <taxon>Stramenopiles</taxon>
        <taxon>Ochrophyta</taxon>
        <taxon>Bacillariophyta</taxon>
        <taxon>Coscinodiscophyceae</taxon>
        <taxon>Thalassiosirophycidae</taxon>
        <taxon>Thalassiosirales</taxon>
        <taxon>Thalassiosiraceae</taxon>
        <taxon>Thalassiosira</taxon>
    </lineage>
</organism>
<dbReference type="Gene3D" id="2.40.100.10">
    <property type="entry name" value="Cyclophilin-like"/>
    <property type="match status" value="1"/>
</dbReference>
<sequence>MQPRLIAILTACLAAGVTSEESGRRVVTFVNEFPDKTIELFWEDHEKGIRRKAGKVEPRGSGRNREIQPEGSGRSLECTSNLFSVFGSEDGVQVRCELSDVGERGTAEKLDIMIKPYWSPMGATRFLELVRQGYFDGVALNRVVPKFLTQNNVLAQFGIAKDVGLRRKFEKEAFPDDSGENRKFRPGYMSFAGNGVDSRTTEVFIVMPGKKLSPKPSLRLSFVVVTLNSSTKETPFGYVEAEDLEVLTRIKAYGDVPPFGEGPDSARIYDEDGYAYLEEKFPDLDYLDTCYVVAERISDEL</sequence>
<accession>K0R5Q3</accession>
<proteinExistence type="predicted"/>
<dbReference type="GO" id="GO:0003755">
    <property type="term" value="F:peptidyl-prolyl cis-trans isomerase activity"/>
    <property type="evidence" value="ECO:0007669"/>
    <property type="project" value="InterPro"/>
</dbReference>
<reference evidence="4 5" key="1">
    <citation type="journal article" date="2012" name="Genome Biol.">
        <title>Genome and low-iron response of an oceanic diatom adapted to chronic iron limitation.</title>
        <authorList>
            <person name="Lommer M."/>
            <person name="Specht M."/>
            <person name="Roy A.S."/>
            <person name="Kraemer L."/>
            <person name="Andreson R."/>
            <person name="Gutowska M.A."/>
            <person name="Wolf J."/>
            <person name="Bergner S.V."/>
            <person name="Schilhabel M.B."/>
            <person name="Klostermeier U.C."/>
            <person name="Beiko R.G."/>
            <person name="Rosenstiel P."/>
            <person name="Hippler M."/>
            <person name="Laroche J."/>
        </authorList>
    </citation>
    <scope>NUCLEOTIDE SEQUENCE [LARGE SCALE GENOMIC DNA]</scope>
    <source>
        <strain evidence="4 5">CCMP1005</strain>
    </source>
</reference>
<gene>
    <name evidence="4" type="ORF">THAOC_34134</name>
</gene>
<dbReference type="SUPFAM" id="SSF50891">
    <property type="entry name" value="Cyclophilin-like"/>
    <property type="match status" value="1"/>
</dbReference>
<protein>
    <recommendedName>
        <fullName evidence="3">PPIase cyclophilin-type domain-containing protein</fullName>
    </recommendedName>
</protein>